<gene>
    <name evidence="3" type="ORF">JIN85_00505</name>
</gene>
<dbReference type="AlphaFoldDB" id="A0A934S088"/>
<dbReference type="SMART" id="SM00028">
    <property type="entry name" value="TPR"/>
    <property type="match status" value="3"/>
</dbReference>
<keyword evidence="2" id="KW-0732">Signal</keyword>
<dbReference type="InterPro" id="IPR011990">
    <property type="entry name" value="TPR-like_helical_dom_sf"/>
</dbReference>
<name>A0A934S088_9BACT</name>
<reference evidence="3" key="1">
    <citation type="submission" date="2021-01" db="EMBL/GenBank/DDBJ databases">
        <title>Modified the classification status of verrucomicrobia.</title>
        <authorList>
            <person name="Feng X."/>
        </authorList>
    </citation>
    <scope>NUCLEOTIDE SEQUENCE</scope>
    <source>
        <strain evidence="3">KCTC 22041</strain>
    </source>
</reference>
<dbReference type="Gene3D" id="1.25.40.10">
    <property type="entry name" value="Tetratricopeptide repeat domain"/>
    <property type="match status" value="1"/>
</dbReference>
<evidence type="ECO:0000256" key="1">
    <source>
        <dbReference type="PROSITE-ProRule" id="PRU00339"/>
    </source>
</evidence>
<dbReference type="EMBL" id="JAENIJ010000001">
    <property type="protein sequence ID" value="MBK1880870.1"/>
    <property type="molecule type" value="Genomic_DNA"/>
</dbReference>
<feature type="signal peptide" evidence="2">
    <location>
        <begin position="1"/>
        <end position="22"/>
    </location>
</feature>
<feature type="repeat" description="TPR" evidence="1">
    <location>
        <begin position="123"/>
        <end position="156"/>
    </location>
</feature>
<feature type="chain" id="PRO_5037922126" description="Tetratricopeptide repeat protein" evidence="2">
    <location>
        <begin position="23"/>
        <end position="262"/>
    </location>
</feature>
<dbReference type="PROSITE" id="PS50005">
    <property type="entry name" value="TPR"/>
    <property type="match status" value="2"/>
</dbReference>
<sequence length="262" mass="29591">MKAFPRAILAFALAASSLPAQNEAPAEPPAKEETKELAPNQKAFLNLPEEQRKEFIKHIQEATRLFQQKRIFEVLDELDKAEAIFKDSPEIYNLRGSCHVEFRAFDKALIDFERANKIAPNNASVEFNIAEVYFVSKDYQKAHEAFTALLAKVPESNIGLSRLVEFKLLLCKQKLGMEDEAAKMAEKYDFMDDSPYYYYSQAAMNYASGNLVKAEEWLARAGRVFRNQAILAPWQDTLVEFGYVKSFYGDDSDTNAAGGAGE</sequence>
<keyword evidence="1" id="KW-0802">TPR repeat</keyword>
<organism evidence="3 4">
    <name type="scientific">Luteolibacter pohnpeiensis</name>
    <dbReference type="NCBI Taxonomy" id="454153"/>
    <lineage>
        <taxon>Bacteria</taxon>
        <taxon>Pseudomonadati</taxon>
        <taxon>Verrucomicrobiota</taxon>
        <taxon>Verrucomicrobiia</taxon>
        <taxon>Verrucomicrobiales</taxon>
        <taxon>Verrucomicrobiaceae</taxon>
        <taxon>Luteolibacter</taxon>
    </lineage>
</organism>
<dbReference type="RefSeq" id="WP_200266487.1">
    <property type="nucleotide sequence ID" value="NZ_JAENIJ010000001.1"/>
</dbReference>
<accession>A0A934S088</accession>
<proteinExistence type="predicted"/>
<dbReference type="InterPro" id="IPR019734">
    <property type="entry name" value="TPR_rpt"/>
</dbReference>
<dbReference type="Proteomes" id="UP000603141">
    <property type="component" value="Unassembled WGS sequence"/>
</dbReference>
<feature type="repeat" description="TPR" evidence="1">
    <location>
        <begin position="89"/>
        <end position="122"/>
    </location>
</feature>
<evidence type="ECO:0000313" key="4">
    <source>
        <dbReference type="Proteomes" id="UP000603141"/>
    </source>
</evidence>
<protein>
    <recommendedName>
        <fullName evidence="5">Tetratricopeptide repeat protein</fullName>
    </recommendedName>
</protein>
<evidence type="ECO:0008006" key="5">
    <source>
        <dbReference type="Google" id="ProtNLM"/>
    </source>
</evidence>
<keyword evidence="4" id="KW-1185">Reference proteome</keyword>
<comment type="caution">
    <text evidence="3">The sequence shown here is derived from an EMBL/GenBank/DDBJ whole genome shotgun (WGS) entry which is preliminary data.</text>
</comment>
<evidence type="ECO:0000313" key="3">
    <source>
        <dbReference type="EMBL" id="MBK1880870.1"/>
    </source>
</evidence>
<dbReference type="SUPFAM" id="SSF48452">
    <property type="entry name" value="TPR-like"/>
    <property type="match status" value="1"/>
</dbReference>
<evidence type="ECO:0000256" key="2">
    <source>
        <dbReference type="SAM" id="SignalP"/>
    </source>
</evidence>